<evidence type="ECO:0000313" key="2">
    <source>
        <dbReference type="EMBL" id="SCX50130.1"/>
    </source>
</evidence>
<dbReference type="GO" id="GO:0016627">
    <property type="term" value="F:oxidoreductase activity, acting on the CH-CH group of donors"/>
    <property type="evidence" value="ECO:0007669"/>
    <property type="project" value="InterPro"/>
</dbReference>
<dbReference type="SUPFAM" id="SSF56645">
    <property type="entry name" value="Acyl-CoA dehydrogenase NM domain-like"/>
    <property type="match status" value="1"/>
</dbReference>
<dbReference type="Proteomes" id="UP000198981">
    <property type="component" value="Unassembled WGS sequence"/>
</dbReference>
<evidence type="ECO:0000259" key="1">
    <source>
        <dbReference type="Pfam" id="PF02770"/>
    </source>
</evidence>
<dbReference type="AlphaFoldDB" id="A0A1G4Y9K7"/>
<accession>A0A1G4Y9K7</accession>
<name>A0A1G4Y9K7_9ACTN</name>
<dbReference type="InterPro" id="IPR046373">
    <property type="entry name" value="Acyl-CoA_Oxase/DH_mid-dom_sf"/>
</dbReference>
<evidence type="ECO:0000313" key="3">
    <source>
        <dbReference type="Proteomes" id="UP000198981"/>
    </source>
</evidence>
<organism evidence="2 3">
    <name type="scientific">Klenkia marina</name>
    <dbReference type="NCBI Taxonomy" id="1960309"/>
    <lineage>
        <taxon>Bacteria</taxon>
        <taxon>Bacillati</taxon>
        <taxon>Actinomycetota</taxon>
        <taxon>Actinomycetes</taxon>
        <taxon>Geodermatophilales</taxon>
        <taxon>Geodermatophilaceae</taxon>
        <taxon>Klenkia</taxon>
    </lineage>
</organism>
<gene>
    <name evidence="2" type="ORF">SAMN03159343_2346</name>
</gene>
<dbReference type="STRING" id="1960309.SAMN03159343_2346"/>
<reference evidence="3" key="1">
    <citation type="submission" date="2016-10" db="EMBL/GenBank/DDBJ databases">
        <authorList>
            <person name="Varghese N."/>
            <person name="Submissions S."/>
        </authorList>
    </citation>
    <scope>NUCLEOTIDE SEQUENCE [LARGE SCALE GENOMIC DNA]</scope>
    <source>
        <strain evidence="3">DSM 45722</strain>
    </source>
</reference>
<proteinExistence type="predicted"/>
<sequence>MIVGLHMPSATIGARRIRTPPARGSGRRVEQSARWSDEVARTAAAFSVLLDGGWSPPLPGGGSTAARWSALAELGARDLPLARLAEGHADAVAVLAELDGPEPGPGARLGVWAAEPPTGRVAARRVDGGWVLTGTKQWCSGARACTGALVTAHADDGRRIFLVDLAAPGVSPRPGSWAAPGMAGSDTVDVELRDVPAQAVGGPRAYLDRPGFWHGGIGVAAVWAGGARGVAAALAGVVAAGPDPHRDAAWGSVDVALHALDAALAVAAAEVDADPHDDAGTAAGRAHRVRGLAARTGLEVLATVGRALGAGPAAHDGAHAARCADLEVYLRQHHGDRDLAALADDLRARR</sequence>
<dbReference type="Gene3D" id="2.40.110.10">
    <property type="entry name" value="Butyryl-CoA Dehydrogenase, subunit A, domain 2"/>
    <property type="match status" value="1"/>
</dbReference>
<dbReference type="EMBL" id="FMUH01000003">
    <property type="protein sequence ID" value="SCX50130.1"/>
    <property type="molecule type" value="Genomic_DNA"/>
</dbReference>
<dbReference type="InterPro" id="IPR009100">
    <property type="entry name" value="AcylCoA_DH/oxidase_NM_dom_sf"/>
</dbReference>
<feature type="domain" description="Acyl-CoA oxidase/dehydrogenase middle" evidence="1">
    <location>
        <begin position="122"/>
        <end position="195"/>
    </location>
</feature>
<keyword evidence="3" id="KW-1185">Reference proteome</keyword>
<dbReference type="Pfam" id="PF02770">
    <property type="entry name" value="Acyl-CoA_dh_M"/>
    <property type="match status" value="1"/>
</dbReference>
<dbReference type="InterPro" id="IPR006091">
    <property type="entry name" value="Acyl-CoA_Oxase/DH_mid-dom"/>
</dbReference>
<protein>
    <submittedName>
        <fullName evidence="2">Acyl-CoA dehydrogenase, middle domain</fullName>
    </submittedName>
</protein>